<sequence length="53" mass="5613">MVLPKATQAASFLVAPLSNISEYTSVLEISAIYARAKSAPSLYFFLIVSSTGS</sequence>
<evidence type="ECO:0000313" key="1">
    <source>
        <dbReference type="EMBL" id="DAF44627.1"/>
    </source>
</evidence>
<dbReference type="EMBL" id="BK032511">
    <property type="protein sequence ID" value="DAF44627.1"/>
    <property type="molecule type" value="Genomic_DNA"/>
</dbReference>
<proteinExistence type="predicted"/>
<protein>
    <submittedName>
        <fullName evidence="1">Uncharacterized protein</fullName>
    </submittedName>
</protein>
<accession>A0A8S5S1E8</accession>
<reference evidence="1" key="1">
    <citation type="journal article" date="2021" name="Proc. Natl. Acad. Sci. U.S.A.">
        <title>A Catalog of Tens of Thousands of Viruses from Human Metagenomes Reveals Hidden Associations with Chronic Diseases.</title>
        <authorList>
            <person name="Tisza M.J."/>
            <person name="Buck C.B."/>
        </authorList>
    </citation>
    <scope>NUCLEOTIDE SEQUENCE</scope>
    <source>
        <strain evidence="1">Ct8Lf7</strain>
    </source>
</reference>
<organism evidence="1">
    <name type="scientific">Podoviridae sp. ct8Lf7</name>
    <dbReference type="NCBI Taxonomy" id="2827723"/>
    <lineage>
        <taxon>Viruses</taxon>
        <taxon>Duplodnaviria</taxon>
        <taxon>Heunggongvirae</taxon>
        <taxon>Uroviricota</taxon>
        <taxon>Caudoviricetes</taxon>
    </lineage>
</organism>
<name>A0A8S5S1E8_9CAUD</name>